<accession>A0ACC1KJW8</accession>
<dbReference type="Proteomes" id="UP001140087">
    <property type="component" value="Unassembled WGS sequence"/>
</dbReference>
<comment type="caution">
    <text evidence="1">The sequence shown here is derived from an EMBL/GenBank/DDBJ whole genome shotgun (WGS) entry which is preliminary data.</text>
</comment>
<protein>
    <submittedName>
        <fullName evidence="1">Uncharacterized protein</fullName>
    </submittedName>
</protein>
<sequence length="278" mass="29165">MQLSAYGEHLARPSGPATGISEEERSQQFSQISKLQALIAQRQFVRGPATPSQQPDGRPESPLAEARGKDPKRRSTPGRGMKDAPAAGAKKRPGDPLRQGSPAPLAAAKKPRTAADWGGEADGGLHTHAGPSHTLESLAAASASHALGLSGHRDDRGGSDIHATYTDEYDPMDISHARRAASRASTAGTGGHASDDGGGADDGEHSRPRAGDRSRGLDASRESQYRARERRDRERQGAASGGSDMFAIGDVMGYAGVNLREESEMILGGGLHHHDLHG</sequence>
<proteinExistence type="predicted"/>
<reference evidence="1" key="1">
    <citation type="submission" date="2022-07" db="EMBL/GenBank/DDBJ databases">
        <title>Phylogenomic reconstructions and comparative analyses of Kickxellomycotina fungi.</title>
        <authorList>
            <person name="Reynolds N.K."/>
            <person name="Stajich J.E."/>
            <person name="Barry K."/>
            <person name="Grigoriev I.V."/>
            <person name="Crous P."/>
            <person name="Smith M.E."/>
        </authorList>
    </citation>
    <scope>NUCLEOTIDE SEQUENCE</scope>
    <source>
        <strain evidence="1">BCRC 34780</strain>
    </source>
</reference>
<evidence type="ECO:0000313" key="2">
    <source>
        <dbReference type="Proteomes" id="UP001140087"/>
    </source>
</evidence>
<gene>
    <name evidence="1" type="ORF">H4R21_006362</name>
</gene>
<dbReference type="EMBL" id="JANBUN010003350">
    <property type="protein sequence ID" value="KAJ2791190.1"/>
    <property type="molecule type" value="Genomic_DNA"/>
</dbReference>
<name>A0ACC1KJW8_9FUNG</name>
<keyword evidence="2" id="KW-1185">Reference proteome</keyword>
<organism evidence="1 2">
    <name type="scientific">Coemansia helicoidea</name>
    <dbReference type="NCBI Taxonomy" id="1286919"/>
    <lineage>
        <taxon>Eukaryota</taxon>
        <taxon>Fungi</taxon>
        <taxon>Fungi incertae sedis</taxon>
        <taxon>Zoopagomycota</taxon>
        <taxon>Kickxellomycotina</taxon>
        <taxon>Kickxellomycetes</taxon>
        <taxon>Kickxellales</taxon>
        <taxon>Kickxellaceae</taxon>
        <taxon>Coemansia</taxon>
    </lineage>
</organism>
<evidence type="ECO:0000313" key="1">
    <source>
        <dbReference type="EMBL" id="KAJ2791190.1"/>
    </source>
</evidence>
<feature type="non-terminal residue" evidence="1">
    <location>
        <position position="278"/>
    </location>
</feature>